<dbReference type="SUPFAM" id="SSF53098">
    <property type="entry name" value="Ribonuclease H-like"/>
    <property type="match status" value="1"/>
</dbReference>
<accession>A0ABQ9HKE4</accession>
<dbReference type="PROSITE" id="PS50994">
    <property type="entry name" value="INTEGRASE"/>
    <property type="match status" value="1"/>
</dbReference>
<proteinExistence type="predicted"/>
<dbReference type="Gene3D" id="3.30.420.10">
    <property type="entry name" value="Ribonuclease H-like superfamily/Ribonuclease H"/>
    <property type="match status" value="1"/>
</dbReference>
<dbReference type="InterPro" id="IPR001584">
    <property type="entry name" value="Integrase_cat-core"/>
</dbReference>
<dbReference type="InterPro" id="IPR012337">
    <property type="entry name" value="RNaseH-like_sf"/>
</dbReference>
<evidence type="ECO:0000313" key="3">
    <source>
        <dbReference type="Proteomes" id="UP001159363"/>
    </source>
</evidence>
<gene>
    <name evidence="2" type="ORF">PR048_011004</name>
</gene>
<sequence>MLEYTFDIKYSSGKIHAHVDNLSRNPVDLGTEKDEEKALDLPVFSLPGYEKANVQMSEPNLVPFIQEIEKPSQVETKRSKGGILYKVNTRPEDREKLLVAPDKLKPKILSECHDNPMVRRHLGTARTIDKIRRRYYWCELFKDIEAYVRTCTDCQTKKGTNQKPAGLLQPIPSREPLDRIGIDLLGPFPKTHLVINYGTRWAETRTLPSFLKTHSAPGTILSDRGQVFNSAVVCELLRLTDIQRTMISDYHLQCNGAMEMLHATFTTMMSQYVSSNQRDWDQSLPLVSFAYNNSKQESTGFKLSLLSYGHEPNLTH</sequence>
<dbReference type="InterPro" id="IPR052160">
    <property type="entry name" value="Gypsy_RT_Integrase-like"/>
</dbReference>
<comment type="caution">
    <text evidence="2">The sequence shown here is derived from an EMBL/GenBank/DDBJ whole genome shotgun (WGS) entry which is preliminary data.</text>
</comment>
<dbReference type="Proteomes" id="UP001159363">
    <property type="component" value="Chromosome X"/>
</dbReference>
<feature type="domain" description="Integrase catalytic" evidence="1">
    <location>
        <begin position="180"/>
        <end position="316"/>
    </location>
</feature>
<organism evidence="2 3">
    <name type="scientific">Dryococelus australis</name>
    <dbReference type="NCBI Taxonomy" id="614101"/>
    <lineage>
        <taxon>Eukaryota</taxon>
        <taxon>Metazoa</taxon>
        <taxon>Ecdysozoa</taxon>
        <taxon>Arthropoda</taxon>
        <taxon>Hexapoda</taxon>
        <taxon>Insecta</taxon>
        <taxon>Pterygota</taxon>
        <taxon>Neoptera</taxon>
        <taxon>Polyneoptera</taxon>
        <taxon>Phasmatodea</taxon>
        <taxon>Verophasmatodea</taxon>
        <taxon>Anareolatae</taxon>
        <taxon>Phasmatidae</taxon>
        <taxon>Eurycanthinae</taxon>
        <taxon>Dryococelus</taxon>
    </lineage>
</organism>
<evidence type="ECO:0000313" key="2">
    <source>
        <dbReference type="EMBL" id="KAJ8884808.1"/>
    </source>
</evidence>
<dbReference type="EMBL" id="JARBHB010000004">
    <property type="protein sequence ID" value="KAJ8884808.1"/>
    <property type="molecule type" value="Genomic_DNA"/>
</dbReference>
<dbReference type="Pfam" id="PF17921">
    <property type="entry name" value="Integrase_H2C2"/>
    <property type="match status" value="1"/>
</dbReference>
<name>A0ABQ9HKE4_9NEOP</name>
<dbReference type="InterPro" id="IPR036397">
    <property type="entry name" value="RNaseH_sf"/>
</dbReference>
<dbReference type="PANTHER" id="PTHR47266">
    <property type="entry name" value="ENDONUCLEASE-RELATED"/>
    <property type="match status" value="1"/>
</dbReference>
<keyword evidence="3" id="KW-1185">Reference proteome</keyword>
<dbReference type="InterPro" id="IPR041588">
    <property type="entry name" value="Integrase_H2C2"/>
</dbReference>
<dbReference type="Gene3D" id="1.10.340.70">
    <property type="match status" value="1"/>
</dbReference>
<reference evidence="2 3" key="1">
    <citation type="submission" date="2023-02" db="EMBL/GenBank/DDBJ databases">
        <title>LHISI_Scaffold_Assembly.</title>
        <authorList>
            <person name="Stuart O.P."/>
            <person name="Cleave R."/>
            <person name="Magrath M.J.L."/>
            <person name="Mikheyev A.S."/>
        </authorList>
    </citation>
    <scope>NUCLEOTIDE SEQUENCE [LARGE SCALE GENOMIC DNA]</scope>
    <source>
        <strain evidence="2">Daus_M_001</strain>
        <tissue evidence="2">Leg muscle</tissue>
    </source>
</reference>
<protein>
    <recommendedName>
        <fullName evidence="1">Integrase catalytic domain-containing protein</fullName>
    </recommendedName>
</protein>
<evidence type="ECO:0000259" key="1">
    <source>
        <dbReference type="PROSITE" id="PS50994"/>
    </source>
</evidence>